<evidence type="ECO:0000256" key="1">
    <source>
        <dbReference type="SAM" id="MobiDB-lite"/>
    </source>
</evidence>
<evidence type="ECO:0000313" key="3">
    <source>
        <dbReference type="Proteomes" id="UP001302321"/>
    </source>
</evidence>
<accession>A0AAN7AC69</accession>
<comment type="caution">
    <text evidence="2">The sequence shown here is derived from an EMBL/GenBank/DDBJ whole genome shotgun (WGS) entry which is preliminary data.</text>
</comment>
<name>A0AAN7AC69_9PEZI</name>
<keyword evidence="3" id="KW-1185">Reference proteome</keyword>
<dbReference type="AlphaFoldDB" id="A0AAN7AC69"/>
<sequence>MAGQTSISTHPAQAPEGKTSRNRGTDHRHSLYSRSTKASNRHLCRQVESKKGFSLLGAEDIVHQPGWDLWLL</sequence>
<organism evidence="2 3">
    <name type="scientific">Triangularia setosa</name>
    <dbReference type="NCBI Taxonomy" id="2587417"/>
    <lineage>
        <taxon>Eukaryota</taxon>
        <taxon>Fungi</taxon>
        <taxon>Dikarya</taxon>
        <taxon>Ascomycota</taxon>
        <taxon>Pezizomycotina</taxon>
        <taxon>Sordariomycetes</taxon>
        <taxon>Sordariomycetidae</taxon>
        <taxon>Sordariales</taxon>
        <taxon>Podosporaceae</taxon>
        <taxon>Triangularia</taxon>
    </lineage>
</organism>
<dbReference type="EMBL" id="MU866095">
    <property type="protein sequence ID" value="KAK4180700.1"/>
    <property type="molecule type" value="Genomic_DNA"/>
</dbReference>
<evidence type="ECO:0000313" key="2">
    <source>
        <dbReference type="EMBL" id="KAK4180700.1"/>
    </source>
</evidence>
<dbReference type="Proteomes" id="UP001302321">
    <property type="component" value="Unassembled WGS sequence"/>
</dbReference>
<protein>
    <submittedName>
        <fullName evidence="2">Uncharacterized protein</fullName>
    </submittedName>
</protein>
<proteinExistence type="predicted"/>
<reference evidence="2" key="2">
    <citation type="submission" date="2023-05" db="EMBL/GenBank/DDBJ databases">
        <authorList>
            <consortium name="Lawrence Berkeley National Laboratory"/>
            <person name="Steindorff A."/>
            <person name="Hensen N."/>
            <person name="Bonometti L."/>
            <person name="Westerberg I."/>
            <person name="Brannstrom I.O."/>
            <person name="Guillou S."/>
            <person name="Cros-Aarteil S."/>
            <person name="Calhoun S."/>
            <person name="Haridas S."/>
            <person name="Kuo A."/>
            <person name="Mondo S."/>
            <person name="Pangilinan J."/>
            <person name="Riley R."/>
            <person name="Labutti K."/>
            <person name="Andreopoulos B."/>
            <person name="Lipzen A."/>
            <person name="Chen C."/>
            <person name="Yanf M."/>
            <person name="Daum C."/>
            <person name="Ng V."/>
            <person name="Clum A."/>
            <person name="Ohm R."/>
            <person name="Martin F."/>
            <person name="Silar P."/>
            <person name="Natvig D."/>
            <person name="Lalanne C."/>
            <person name="Gautier V."/>
            <person name="Ament-Velasquez S.L."/>
            <person name="Kruys A."/>
            <person name="Hutchinson M.I."/>
            <person name="Powell A.J."/>
            <person name="Barry K."/>
            <person name="Miller A.N."/>
            <person name="Grigoriev I.V."/>
            <person name="Debuchy R."/>
            <person name="Gladieux P."/>
            <person name="Thoren M.H."/>
            <person name="Johannesson H."/>
        </authorList>
    </citation>
    <scope>NUCLEOTIDE SEQUENCE</scope>
    <source>
        <strain evidence="2">CBS 892.96</strain>
    </source>
</reference>
<gene>
    <name evidence="2" type="ORF">QBC36DRAFT_319562</name>
</gene>
<feature type="compositionally biased region" description="Polar residues" evidence="1">
    <location>
        <begin position="1"/>
        <end position="11"/>
    </location>
</feature>
<feature type="region of interest" description="Disordered" evidence="1">
    <location>
        <begin position="1"/>
        <end position="41"/>
    </location>
</feature>
<reference evidence="2" key="1">
    <citation type="journal article" date="2023" name="Mol. Phylogenet. Evol.">
        <title>Genome-scale phylogeny and comparative genomics of the fungal order Sordariales.</title>
        <authorList>
            <person name="Hensen N."/>
            <person name="Bonometti L."/>
            <person name="Westerberg I."/>
            <person name="Brannstrom I.O."/>
            <person name="Guillou S."/>
            <person name="Cros-Aarteil S."/>
            <person name="Calhoun S."/>
            <person name="Haridas S."/>
            <person name="Kuo A."/>
            <person name="Mondo S."/>
            <person name="Pangilinan J."/>
            <person name="Riley R."/>
            <person name="LaButti K."/>
            <person name="Andreopoulos B."/>
            <person name="Lipzen A."/>
            <person name="Chen C."/>
            <person name="Yan M."/>
            <person name="Daum C."/>
            <person name="Ng V."/>
            <person name="Clum A."/>
            <person name="Steindorff A."/>
            <person name="Ohm R.A."/>
            <person name="Martin F."/>
            <person name="Silar P."/>
            <person name="Natvig D.O."/>
            <person name="Lalanne C."/>
            <person name="Gautier V."/>
            <person name="Ament-Velasquez S.L."/>
            <person name="Kruys A."/>
            <person name="Hutchinson M.I."/>
            <person name="Powell A.J."/>
            <person name="Barry K."/>
            <person name="Miller A.N."/>
            <person name="Grigoriev I.V."/>
            <person name="Debuchy R."/>
            <person name="Gladieux P."/>
            <person name="Hiltunen Thoren M."/>
            <person name="Johannesson H."/>
        </authorList>
    </citation>
    <scope>NUCLEOTIDE SEQUENCE</scope>
    <source>
        <strain evidence="2">CBS 892.96</strain>
    </source>
</reference>